<accession>A0A2U7NST5</accession>
<sequence length="60" mass="6803">MADPVAMINRFEKAQKQMQDTLGEIRQLIEKQANEIALLREEVVALKSTKGKQSSKSQDE</sequence>
<evidence type="ECO:0000313" key="2">
    <source>
        <dbReference type="EMBL" id="ASV43907.1"/>
    </source>
</evidence>
<keyword evidence="1" id="KW-0175">Coiled coil</keyword>
<dbReference type="EMBL" id="MF098556">
    <property type="protein sequence ID" value="ASV43907.1"/>
    <property type="molecule type" value="Genomic_DNA"/>
</dbReference>
<protein>
    <submittedName>
        <fullName evidence="2">Putative transposase</fullName>
    </submittedName>
</protein>
<proteinExistence type="predicted"/>
<organism evidence="2">
    <name type="scientific">Hot spring virus BHS1</name>
    <dbReference type="NCBI Taxonomy" id="2024351"/>
    <lineage>
        <taxon>Viruses</taxon>
    </lineage>
</organism>
<feature type="coiled-coil region" evidence="1">
    <location>
        <begin position="11"/>
        <end position="49"/>
    </location>
</feature>
<evidence type="ECO:0000256" key="1">
    <source>
        <dbReference type="SAM" id="Coils"/>
    </source>
</evidence>
<reference evidence="2" key="1">
    <citation type="submission" date="2017-05" db="EMBL/GenBank/DDBJ databases">
        <title>The virome of a scalding spring: bacteriophages and archaeal viruses share the pool.</title>
        <authorList>
            <person name="Zablocki O.D.J."/>
            <person name="van Zyl L.J."/>
            <person name="Kirby B."/>
            <person name="Trindade M.I."/>
        </authorList>
    </citation>
    <scope>NUCLEOTIDE SEQUENCE</scope>
</reference>
<name>A0A2U7NST5_9VIRU</name>